<dbReference type="InParanoid" id="A0A194WSD8"/>
<protein>
    <recommendedName>
        <fullName evidence="4">F-box domain-containing protein</fullName>
    </recommendedName>
</protein>
<evidence type="ECO:0008006" key="4">
    <source>
        <dbReference type="Google" id="ProtNLM"/>
    </source>
</evidence>
<evidence type="ECO:0000313" key="3">
    <source>
        <dbReference type="Proteomes" id="UP000070700"/>
    </source>
</evidence>
<evidence type="ECO:0000256" key="1">
    <source>
        <dbReference type="SAM" id="MobiDB-lite"/>
    </source>
</evidence>
<dbReference type="AlphaFoldDB" id="A0A194WSD8"/>
<reference evidence="2 3" key="1">
    <citation type="submission" date="2015-10" db="EMBL/GenBank/DDBJ databases">
        <title>Full genome of DAOMC 229536 Phialocephala scopiformis, a fungal endophyte of spruce producing the potent anti-insectan compound rugulosin.</title>
        <authorList>
            <consortium name="DOE Joint Genome Institute"/>
            <person name="Walker A.K."/>
            <person name="Frasz S.L."/>
            <person name="Seifert K.A."/>
            <person name="Miller J.D."/>
            <person name="Mondo S.J."/>
            <person name="Labutti K."/>
            <person name="Lipzen A."/>
            <person name="Dockter R."/>
            <person name="Kennedy M."/>
            <person name="Grigoriev I.V."/>
            <person name="Spatafora J.W."/>
        </authorList>
    </citation>
    <scope>NUCLEOTIDE SEQUENCE [LARGE SCALE GENOMIC DNA]</scope>
    <source>
        <strain evidence="2 3">CBS 120377</strain>
    </source>
</reference>
<organism evidence="2 3">
    <name type="scientific">Mollisia scopiformis</name>
    <name type="common">Conifer needle endophyte fungus</name>
    <name type="synonym">Phialocephala scopiformis</name>
    <dbReference type="NCBI Taxonomy" id="149040"/>
    <lineage>
        <taxon>Eukaryota</taxon>
        <taxon>Fungi</taxon>
        <taxon>Dikarya</taxon>
        <taxon>Ascomycota</taxon>
        <taxon>Pezizomycotina</taxon>
        <taxon>Leotiomycetes</taxon>
        <taxon>Helotiales</taxon>
        <taxon>Mollisiaceae</taxon>
        <taxon>Mollisia</taxon>
    </lineage>
</organism>
<keyword evidence="3" id="KW-1185">Reference proteome</keyword>
<dbReference type="EMBL" id="KQ947428">
    <property type="protein sequence ID" value="KUJ10880.1"/>
    <property type="molecule type" value="Genomic_DNA"/>
</dbReference>
<feature type="region of interest" description="Disordered" evidence="1">
    <location>
        <begin position="229"/>
        <end position="258"/>
    </location>
</feature>
<proteinExistence type="predicted"/>
<dbReference type="Proteomes" id="UP000070700">
    <property type="component" value="Unassembled WGS sequence"/>
</dbReference>
<dbReference type="GeneID" id="28823203"/>
<accession>A0A194WSD8</accession>
<dbReference type="RefSeq" id="XP_018065235.1">
    <property type="nucleotide sequence ID" value="XM_018213477.1"/>
</dbReference>
<gene>
    <name evidence="2" type="ORF">LY89DRAFT_674982</name>
</gene>
<feature type="compositionally biased region" description="Low complexity" evidence="1">
    <location>
        <begin position="242"/>
        <end position="252"/>
    </location>
</feature>
<name>A0A194WSD8_MOLSC</name>
<evidence type="ECO:0000313" key="2">
    <source>
        <dbReference type="EMBL" id="KUJ10880.1"/>
    </source>
</evidence>
<sequence length="258" mass="28566">MSSNLDTEIEQCQSPLAHCGSATSTVTSPSLTSSSISSMMLSYDCDADKEQKSESQPIEKQRILQTSTLVNELPLVIHYEIFKYLGTATRRLLGDTCISFYETYKEHFNNEAIIIRHSELLNLMPGGGMLLGTTEYQTIVANWLSRPESQADHRRTWLAQIVRRTDDADERRNMANNGKEYKLVAGPGKKLGRKTINYGGKANLEVEQAWDRRELRCGWAGMTQGEALRGHSAVAQSSSGRAAVAQASTEESSSAEEP</sequence>
<dbReference type="KEGG" id="psco:LY89DRAFT_674982"/>